<dbReference type="SUPFAM" id="SSF55931">
    <property type="entry name" value="Glutamine synthetase/guanido kinase"/>
    <property type="match status" value="1"/>
</dbReference>
<reference evidence="8" key="1">
    <citation type="submission" date="2016-11" db="EMBL/GenBank/DDBJ databases">
        <authorList>
            <person name="Jaros S."/>
            <person name="Januszkiewicz K."/>
            <person name="Wedrychowicz H."/>
        </authorList>
    </citation>
    <scope>NUCLEOTIDE SEQUENCE [LARGE SCALE GENOMIC DNA]</scope>
    <source>
        <strain evidence="8">CGMCC 4.3555</strain>
    </source>
</reference>
<comment type="function">
    <text evidence="5">ATP-dependent carboxylate-amine ligase which exhibits weak glutamate--cysteine ligase activity.</text>
</comment>
<dbReference type="GO" id="GO:0004357">
    <property type="term" value="F:glutamate-cysteine ligase activity"/>
    <property type="evidence" value="ECO:0007669"/>
    <property type="project" value="UniProtKB-EC"/>
</dbReference>
<dbReference type="NCBIfam" id="TIGR02050">
    <property type="entry name" value="gshA_cyan_rel"/>
    <property type="match status" value="1"/>
</dbReference>
<accession>A0A9X8N564</accession>
<dbReference type="PANTHER" id="PTHR36510:SF1">
    <property type="entry name" value="GLUTAMATE--CYSTEINE LIGASE 2-RELATED"/>
    <property type="match status" value="1"/>
</dbReference>
<comment type="catalytic activity">
    <reaction evidence="4 5">
        <text>L-cysteine + L-glutamate + ATP = gamma-L-glutamyl-L-cysteine + ADP + phosphate + H(+)</text>
        <dbReference type="Rhea" id="RHEA:13285"/>
        <dbReference type="ChEBI" id="CHEBI:15378"/>
        <dbReference type="ChEBI" id="CHEBI:29985"/>
        <dbReference type="ChEBI" id="CHEBI:30616"/>
        <dbReference type="ChEBI" id="CHEBI:35235"/>
        <dbReference type="ChEBI" id="CHEBI:43474"/>
        <dbReference type="ChEBI" id="CHEBI:58173"/>
        <dbReference type="ChEBI" id="CHEBI:456216"/>
        <dbReference type="EC" id="6.3.2.2"/>
    </reaction>
</comment>
<sequence>MLLEPEGKRVPTPRPDGGRGRPPSGPLPTLGVEEEFFLADRATRATVARAPDVIARARKSFGEYIGAELFTTTVETRTPPVSTLDDLRQQLRVLRAVLVTAAAEADCLVVASGTPVIPFPDPPEIADNARYRHMADYYAPLVVGDRNTGVCACHVHVAVVDREEAVQLCNHLRPWLPTLQALAANSPFQDGRDSGFAGWRTLHFGRWPHSGPTPPFQDAAAYDTLVDTLVASGMLLDRKLVYWHARPSERWPTVEVRVPDVNADLDTVVLLASLTRALASVLLVDVRRGRPAPDIHDALLRAAHWRAARDGVSGSGLDLATGRLRPAAELAVDLIGRAAPALEEAGELPFVRQMWQRLHRSGGGAERQRAAYRRRGDLRDVVDRLSLDLAADAAPDRP</sequence>
<evidence type="ECO:0000256" key="6">
    <source>
        <dbReference type="SAM" id="MobiDB-lite"/>
    </source>
</evidence>
<keyword evidence="2 5" id="KW-0547">Nucleotide-binding</keyword>
<evidence type="ECO:0000256" key="4">
    <source>
        <dbReference type="ARBA" id="ARBA00048819"/>
    </source>
</evidence>
<gene>
    <name evidence="7" type="ORF">SAMN05216268_1189</name>
</gene>
<keyword evidence="1 5" id="KW-0436">Ligase</keyword>
<comment type="similarity">
    <text evidence="5">Belongs to the glutamate--cysteine ligase type 2 family. YbdK subfamily.</text>
</comment>
<dbReference type="EMBL" id="FRBK01000018">
    <property type="protein sequence ID" value="SHN03086.1"/>
    <property type="molecule type" value="Genomic_DNA"/>
</dbReference>
<evidence type="ECO:0000256" key="1">
    <source>
        <dbReference type="ARBA" id="ARBA00022598"/>
    </source>
</evidence>
<evidence type="ECO:0000256" key="3">
    <source>
        <dbReference type="ARBA" id="ARBA00022840"/>
    </source>
</evidence>
<dbReference type="NCBIfam" id="NF010041">
    <property type="entry name" value="PRK13517.1-1"/>
    <property type="match status" value="1"/>
</dbReference>
<proteinExistence type="inferred from homology"/>
<evidence type="ECO:0000313" key="7">
    <source>
        <dbReference type="EMBL" id="SHN03086.1"/>
    </source>
</evidence>
<keyword evidence="3 5" id="KW-0067">ATP-binding</keyword>
<protein>
    <recommendedName>
        <fullName evidence="5">Putative glutamate--cysteine ligase 2</fullName>
        <ecNumber evidence="5">6.3.2.2</ecNumber>
    </recommendedName>
    <alternativeName>
        <fullName evidence="5">Gamma-glutamylcysteine synthetase 2</fullName>
        <shortName evidence="5">GCS 2</shortName>
        <shortName evidence="5">Gamma-GCS 2</shortName>
    </alternativeName>
</protein>
<dbReference type="InterPro" id="IPR006336">
    <property type="entry name" value="GCS2"/>
</dbReference>
<evidence type="ECO:0000256" key="2">
    <source>
        <dbReference type="ARBA" id="ARBA00022741"/>
    </source>
</evidence>
<dbReference type="Gene3D" id="3.30.590.20">
    <property type="match status" value="1"/>
</dbReference>
<dbReference type="Pfam" id="PF04107">
    <property type="entry name" value="GCS2"/>
    <property type="match status" value="1"/>
</dbReference>
<dbReference type="Proteomes" id="UP000184388">
    <property type="component" value="Unassembled WGS sequence"/>
</dbReference>
<dbReference type="InterPro" id="IPR014746">
    <property type="entry name" value="Gln_synth/guanido_kin_cat_dom"/>
</dbReference>
<feature type="region of interest" description="Disordered" evidence="6">
    <location>
        <begin position="1"/>
        <end position="30"/>
    </location>
</feature>
<dbReference type="RefSeq" id="WP_258017769.1">
    <property type="nucleotide sequence ID" value="NZ_FRBK01000018.1"/>
</dbReference>
<dbReference type="GO" id="GO:0042398">
    <property type="term" value="P:modified amino acid biosynthetic process"/>
    <property type="evidence" value="ECO:0007669"/>
    <property type="project" value="InterPro"/>
</dbReference>
<dbReference type="HAMAP" id="MF_01609">
    <property type="entry name" value="Glu_cys_ligase_2"/>
    <property type="match status" value="1"/>
</dbReference>
<dbReference type="PANTHER" id="PTHR36510">
    <property type="entry name" value="GLUTAMATE--CYSTEINE LIGASE 2-RELATED"/>
    <property type="match status" value="1"/>
</dbReference>
<dbReference type="EC" id="6.3.2.2" evidence="5"/>
<dbReference type="GO" id="GO:0005524">
    <property type="term" value="F:ATP binding"/>
    <property type="evidence" value="ECO:0007669"/>
    <property type="project" value="UniProtKB-KW"/>
</dbReference>
<comment type="caution">
    <text evidence="7">The sequence shown here is derived from an EMBL/GenBank/DDBJ whole genome shotgun (WGS) entry which is preliminary data.</text>
</comment>
<dbReference type="InterPro" id="IPR050141">
    <property type="entry name" value="GCL_type2/YbdK_subfam"/>
</dbReference>
<dbReference type="InterPro" id="IPR011793">
    <property type="entry name" value="YbdK"/>
</dbReference>
<name>A0A9X8N564_9ACTN</name>
<evidence type="ECO:0000256" key="5">
    <source>
        <dbReference type="HAMAP-Rule" id="MF_01609"/>
    </source>
</evidence>
<evidence type="ECO:0000313" key="8">
    <source>
        <dbReference type="Proteomes" id="UP000184388"/>
    </source>
</evidence>
<dbReference type="AlphaFoldDB" id="A0A9X8N564"/>
<organism evidence="7 8">
    <name type="scientific">Streptomyces yunnanensis</name>
    <dbReference type="NCBI Taxonomy" id="156453"/>
    <lineage>
        <taxon>Bacteria</taxon>
        <taxon>Bacillati</taxon>
        <taxon>Actinomycetota</taxon>
        <taxon>Actinomycetes</taxon>
        <taxon>Kitasatosporales</taxon>
        <taxon>Streptomycetaceae</taxon>
        <taxon>Streptomyces</taxon>
    </lineage>
</organism>